<name>A0A660CFV7_9PSEU</name>
<evidence type="ECO:0000313" key="4">
    <source>
        <dbReference type="EMBL" id="TWH22380.1"/>
    </source>
</evidence>
<accession>A0A660CFV7</accession>
<protein>
    <submittedName>
        <fullName evidence="4">Uncharacterized protein DUF1707</fullName>
    </submittedName>
</protein>
<evidence type="ECO:0000313" key="5">
    <source>
        <dbReference type="Proteomes" id="UP000317303"/>
    </source>
</evidence>
<evidence type="ECO:0000259" key="3">
    <source>
        <dbReference type="Pfam" id="PF08044"/>
    </source>
</evidence>
<dbReference type="Proteomes" id="UP000317303">
    <property type="component" value="Unassembled WGS sequence"/>
</dbReference>
<feature type="transmembrane region" description="Helical" evidence="2">
    <location>
        <begin position="94"/>
        <end position="111"/>
    </location>
</feature>
<sequence length="139" mass="15205">MAADRSELRLSDAERQEALDALSEHVRTGRLELSEFDERSVQVSTAKYRKDLKPLFADLPEPRPSVLEGPRRAGAARVPERGAPAPPQPWKDKLVSSAVPIAAVLAIVLFFTVAKAWVVFLLPAVVAFAVGALVNHRRS</sequence>
<keyword evidence="2" id="KW-1133">Transmembrane helix</keyword>
<keyword evidence="2" id="KW-0812">Transmembrane</keyword>
<feature type="transmembrane region" description="Helical" evidence="2">
    <location>
        <begin position="117"/>
        <end position="134"/>
    </location>
</feature>
<evidence type="ECO:0000256" key="1">
    <source>
        <dbReference type="SAM" id="MobiDB-lite"/>
    </source>
</evidence>
<feature type="domain" description="DUF1707" evidence="3">
    <location>
        <begin position="8"/>
        <end position="60"/>
    </location>
</feature>
<dbReference type="AlphaFoldDB" id="A0A660CFV7"/>
<dbReference type="RefSeq" id="WP_030533889.1">
    <property type="nucleotide sequence ID" value="NZ_JOIJ01000019.1"/>
</dbReference>
<proteinExistence type="predicted"/>
<dbReference type="InterPro" id="IPR012551">
    <property type="entry name" value="DUF1707_SHOCT-like"/>
</dbReference>
<comment type="caution">
    <text evidence="4">The sequence shown here is derived from an EMBL/GenBank/DDBJ whole genome shotgun (WGS) entry which is preliminary data.</text>
</comment>
<keyword evidence="5" id="KW-1185">Reference proteome</keyword>
<feature type="region of interest" description="Disordered" evidence="1">
    <location>
        <begin position="61"/>
        <end position="89"/>
    </location>
</feature>
<dbReference type="OrthoDB" id="3534574at2"/>
<evidence type="ECO:0000256" key="2">
    <source>
        <dbReference type="SAM" id="Phobius"/>
    </source>
</evidence>
<keyword evidence="2" id="KW-0472">Membrane</keyword>
<dbReference type="EMBL" id="VLJV01000001">
    <property type="protein sequence ID" value="TWH22380.1"/>
    <property type="molecule type" value="Genomic_DNA"/>
</dbReference>
<gene>
    <name evidence="4" type="ORF">JD82_04261</name>
</gene>
<dbReference type="Pfam" id="PF08044">
    <property type="entry name" value="DUF1707"/>
    <property type="match status" value="1"/>
</dbReference>
<reference evidence="4 5" key="1">
    <citation type="submission" date="2019-07" db="EMBL/GenBank/DDBJ databases">
        <title>R&amp;d 2014.</title>
        <authorList>
            <person name="Klenk H.-P."/>
        </authorList>
    </citation>
    <scope>NUCLEOTIDE SEQUENCE [LARGE SCALE GENOMIC DNA]</scope>
    <source>
        <strain evidence="4 5">DSM 43194</strain>
    </source>
</reference>
<organism evidence="4 5">
    <name type="scientific">Prauserella rugosa</name>
    <dbReference type="NCBI Taxonomy" id="43354"/>
    <lineage>
        <taxon>Bacteria</taxon>
        <taxon>Bacillati</taxon>
        <taxon>Actinomycetota</taxon>
        <taxon>Actinomycetes</taxon>
        <taxon>Pseudonocardiales</taxon>
        <taxon>Pseudonocardiaceae</taxon>
        <taxon>Prauserella</taxon>
    </lineage>
</organism>